<comment type="caution">
    <text evidence="1">The sequence shown here is derived from an EMBL/GenBank/DDBJ whole genome shotgun (WGS) entry which is preliminary data.</text>
</comment>
<evidence type="ECO:0000313" key="1">
    <source>
        <dbReference type="EMBL" id="NKE44788.1"/>
    </source>
</evidence>
<gene>
    <name evidence="1" type="ORF">HB662_08360</name>
</gene>
<accession>A0ABX1EXJ9</accession>
<name>A0ABX1EXJ9_9PROT</name>
<dbReference type="EMBL" id="JAAVTX010000002">
    <property type="protein sequence ID" value="NKE44788.1"/>
    <property type="molecule type" value="Genomic_DNA"/>
</dbReference>
<evidence type="ECO:0000313" key="2">
    <source>
        <dbReference type="Proteomes" id="UP000765160"/>
    </source>
</evidence>
<reference evidence="1 2" key="1">
    <citation type="submission" date="2020-03" db="EMBL/GenBank/DDBJ databases">
        <title>Roseomonas selenitidurans sp. nov. isolated from soil.</title>
        <authorList>
            <person name="Liu H."/>
        </authorList>
    </citation>
    <scope>NUCLEOTIDE SEQUENCE [LARGE SCALE GENOMIC DNA]</scope>
    <source>
        <strain evidence="1 2">JCM 15073</strain>
    </source>
</reference>
<evidence type="ECO:0008006" key="3">
    <source>
        <dbReference type="Google" id="ProtNLM"/>
    </source>
</evidence>
<dbReference type="RefSeq" id="WP_168049098.1">
    <property type="nucleotide sequence ID" value="NZ_JAATJR010000002.1"/>
</dbReference>
<dbReference type="Proteomes" id="UP000765160">
    <property type="component" value="Unassembled WGS sequence"/>
</dbReference>
<keyword evidence="2" id="KW-1185">Reference proteome</keyword>
<dbReference type="Pfam" id="PF03923">
    <property type="entry name" value="Lipoprotein_16"/>
    <property type="match status" value="1"/>
</dbReference>
<sequence length="198" mass="21266">MRRLLLACLLLGGCALERDYIEVRHVAAPGVQAIPGASEVGVTVETRDGRTIRDRVSNKINGYGMEMAPIISTNDVIAETQRAVVEELTSRGFRIGGSDARLDVEVLRFFSQFRTGFFAGSANADLSVNVRLTDRSGRLVLAKTFTAEGIVPSLQLATGANARLALEDGLRKLIRMIGDDAELAQALLRVAPSGQPVS</sequence>
<protein>
    <recommendedName>
        <fullName evidence="3">Lipoprotein</fullName>
    </recommendedName>
</protein>
<proteinExistence type="predicted"/>
<organism evidence="1 2">
    <name type="scientific">Falsiroseomonas frigidaquae</name>
    <dbReference type="NCBI Taxonomy" id="487318"/>
    <lineage>
        <taxon>Bacteria</taxon>
        <taxon>Pseudomonadati</taxon>
        <taxon>Pseudomonadota</taxon>
        <taxon>Alphaproteobacteria</taxon>
        <taxon>Acetobacterales</taxon>
        <taxon>Roseomonadaceae</taxon>
        <taxon>Falsiroseomonas</taxon>
    </lineage>
</organism>
<dbReference type="InterPro" id="IPR005619">
    <property type="entry name" value="Uncharacterised_YajG"/>
</dbReference>
<dbReference type="Gene3D" id="3.40.50.10610">
    <property type="entry name" value="ABC-type transport auxiliary lipoprotein component"/>
    <property type="match status" value="1"/>
</dbReference>